<sequence length="127" mass="15114">MPSRRRYKRWSHAELHALLNYMAKSVEVNGKFGFKPIGYYENLIRELSFDVPVNILYKKIERIKSKYKDFVTWEKTIGVGIKDEAAREIASKKKFIWYEECRKLWGKDITIHPPYFSPPTVIGRTKK</sequence>
<reference evidence="1" key="1">
    <citation type="submission" date="2021-06" db="EMBL/GenBank/DDBJ databases">
        <authorList>
            <person name="Hodson N. C."/>
            <person name="Mongue J. A."/>
            <person name="Jaron S. K."/>
        </authorList>
    </citation>
    <scope>NUCLEOTIDE SEQUENCE</scope>
</reference>
<evidence type="ECO:0000313" key="2">
    <source>
        <dbReference type="Proteomes" id="UP000708208"/>
    </source>
</evidence>
<name>A0A8J2K1H4_9HEXA</name>
<gene>
    <name evidence="1" type="ORF">AFUS01_LOCUS7437</name>
</gene>
<evidence type="ECO:0000313" key="1">
    <source>
        <dbReference type="EMBL" id="CAG7718013.1"/>
    </source>
</evidence>
<dbReference type="Proteomes" id="UP000708208">
    <property type="component" value="Unassembled WGS sequence"/>
</dbReference>
<protein>
    <submittedName>
        <fullName evidence="1">Uncharacterized protein</fullName>
    </submittedName>
</protein>
<dbReference type="EMBL" id="CAJVCH010050366">
    <property type="protein sequence ID" value="CAG7718013.1"/>
    <property type="molecule type" value="Genomic_DNA"/>
</dbReference>
<keyword evidence="2" id="KW-1185">Reference proteome</keyword>
<organism evidence="1 2">
    <name type="scientific">Allacma fusca</name>
    <dbReference type="NCBI Taxonomy" id="39272"/>
    <lineage>
        <taxon>Eukaryota</taxon>
        <taxon>Metazoa</taxon>
        <taxon>Ecdysozoa</taxon>
        <taxon>Arthropoda</taxon>
        <taxon>Hexapoda</taxon>
        <taxon>Collembola</taxon>
        <taxon>Symphypleona</taxon>
        <taxon>Sminthuridae</taxon>
        <taxon>Allacma</taxon>
    </lineage>
</organism>
<proteinExistence type="predicted"/>
<dbReference type="AlphaFoldDB" id="A0A8J2K1H4"/>
<comment type="caution">
    <text evidence="1">The sequence shown here is derived from an EMBL/GenBank/DDBJ whole genome shotgun (WGS) entry which is preliminary data.</text>
</comment>
<accession>A0A8J2K1H4</accession>